<organism evidence="2 3">
    <name type="scientific">Heracleum sosnowskyi</name>
    <dbReference type="NCBI Taxonomy" id="360622"/>
    <lineage>
        <taxon>Eukaryota</taxon>
        <taxon>Viridiplantae</taxon>
        <taxon>Streptophyta</taxon>
        <taxon>Embryophyta</taxon>
        <taxon>Tracheophyta</taxon>
        <taxon>Spermatophyta</taxon>
        <taxon>Magnoliopsida</taxon>
        <taxon>eudicotyledons</taxon>
        <taxon>Gunneridae</taxon>
        <taxon>Pentapetalae</taxon>
        <taxon>asterids</taxon>
        <taxon>campanulids</taxon>
        <taxon>Apiales</taxon>
        <taxon>Apiaceae</taxon>
        <taxon>Apioideae</taxon>
        <taxon>apioid superclade</taxon>
        <taxon>Tordylieae</taxon>
        <taxon>Tordyliinae</taxon>
        <taxon>Heracleum</taxon>
    </lineage>
</organism>
<dbReference type="InterPro" id="IPR040289">
    <property type="entry name" value="MBP2C"/>
</dbReference>
<dbReference type="InterPro" id="IPR016024">
    <property type="entry name" value="ARM-type_fold"/>
</dbReference>
<reference evidence="2" key="2">
    <citation type="submission" date="2023-05" db="EMBL/GenBank/DDBJ databases">
        <authorList>
            <person name="Schelkunov M.I."/>
        </authorList>
    </citation>
    <scope>NUCLEOTIDE SEQUENCE</scope>
    <source>
        <strain evidence="2">Hsosn_3</strain>
        <tissue evidence="2">Leaf</tissue>
    </source>
</reference>
<dbReference type="PANTHER" id="PTHR35502">
    <property type="entry name" value="PROTEIN MICROTUBULE BINDING PROTEIN 2C"/>
    <property type="match status" value="1"/>
</dbReference>
<protein>
    <submittedName>
        <fullName evidence="2">Uncharacterized protein</fullName>
    </submittedName>
</protein>
<dbReference type="GO" id="GO:0008017">
    <property type="term" value="F:microtubule binding"/>
    <property type="evidence" value="ECO:0007669"/>
    <property type="project" value="InterPro"/>
</dbReference>
<evidence type="ECO:0000313" key="2">
    <source>
        <dbReference type="EMBL" id="KAK1394186.1"/>
    </source>
</evidence>
<dbReference type="SUPFAM" id="SSF48371">
    <property type="entry name" value="ARM repeat"/>
    <property type="match status" value="1"/>
</dbReference>
<dbReference type="GO" id="GO:0010497">
    <property type="term" value="P:plasmodesmata-mediated intercellular transport"/>
    <property type="evidence" value="ECO:0007669"/>
    <property type="project" value="InterPro"/>
</dbReference>
<dbReference type="Gene3D" id="1.25.10.10">
    <property type="entry name" value="Leucine-rich Repeat Variant"/>
    <property type="match status" value="1"/>
</dbReference>
<evidence type="ECO:0000256" key="1">
    <source>
        <dbReference type="SAM" id="Coils"/>
    </source>
</evidence>
<reference evidence="2" key="1">
    <citation type="submission" date="2023-02" db="EMBL/GenBank/DDBJ databases">
        <title>Genome of toxic invasive species Heracleum sosnowskyi carries increased number of genes despite the absence of recent whole-genome duplications.</title>
        <authorList>
            <person name="Schelkunov M."/>
            <person name="Shtratnikova V."/>
            <person name="Makarenko M."/>
            <person name="Klepikova A."/>
            <person name="Omelchenko D."/>
            <person name="Novikova G."/>
            <person name="Obukhova E."/>
            <person name="Bogdanov V."/>
            <person name="Penin A."/>
            <person name="Logacheva M."/>
        </authorList>
    </citation>
    <scope>NUCLEOTIDE SEQUENCE</scope>
    <source>
        <strain evidence="2">Hsosn_3</strain>
        <tissue evidence="2">Leaf</tissue>
    </source>
</reference>
<sequence length="298" mass="34152">MKREIAEWINDLKEYITWKLGTLVSVVRQRIRKYLPDFLSLILELWSSFSLPAANHPVKGYPTLHLVEQLCLALNDEFRTYLPVILPCCIQVLSDAERCSDYTYVHDILHTLEVFGGTLDEYTHLLLPALIRLLKVDASVDLKRSTIKTLIRLIPRVHHLKLVLDGGQTVDLFIMLADKQADLEKLKWKAMTSNTRAEKLQENVNTMQAEMSSIMILCEGLRKNYDDVSIEDYDVPLNYVDHIPDDVDSLDELKMQRMEDAREAYIAAVAAAKEIQDEYSIAAARSARLHLLSLVIKN</sequence>
<feature type="coiled-coil region" evidence="1">
    <location>
        <begin position="183"/>
        <end position="217"/>
    </location>
</feature>
<accession>A0AAD8N338</accession>
<evidence type="ECO:0000313" key="3">
    <source>
        <dbReference type="Proteomes" id="UP001237642"/>
    </source>
</evidence>
<dbReference type="Proteomes" id="UP001237642">
    <property type="component" value="Unassembled WGS sequence"/>
</dbReference>
<keyword evidence="3" id="KW-1185">Reference proteome</keyword>
<dbReference type="PANTHER" id="PTHR35502:SF2">
    <property type="entry name" value="PROTEIN MICROTUBULE BINDING PROTEIN 2C"/>
    <property type="match status" value="1"/>
</dbReference>
<dbReference type="EMBL" id="JAUIZM010000003">
    <property type="protein sequence ID" value="KAK1394186.1"/>
    <property type="molecule type" value="Genomic_DNA"/>
</dbReference>
<name>A0AAD8N338_9APIA</name>
<comment type="caution">
    <text evidence="2">The sequence shown here is derived from an EMBL/GenBank/DDBJ whole genome shotgun (WGS) entry which is preliminary data.</text>
</comment>
<proteinExistence type="predicted"/>
<dbReference type="InterPro" id="IPR011989">
    <property type="entry name" value="ARM-like"/>
</dbReference>
<gene>
    <name evidence="2" type="ORF">POM88_013242</name>
</gene>
<dbReference type="AlphaFoldDB" id="A0AAD8N338"/>
<keyword evidence="1" id="KW-0175">Coiled coil</keyword>